<dbReference type="EC" id="1.8.4.12" evidence="4"/>
<feature type="binding site" evidence="4">
    <location>
        <position position="99"/>
    </location>
    <ligand>
        <name>Zn(2+)</name>
        <dbReference type="ChEBI" id="CHEBI:29105"/>
    </ligand>
</feature>
<dbReference type="PANTHER" id="PTHR10173">
    <property type="entry name" value="METHIONINE SULFOXIDE REDUCTASE"/>
    <property type="match status" value="1"/>
</dbReference>
<keyword evidence="4" id="KW-0862">Zinc</keyword>
<feature type="domain" description="MsrB" evidence="5">
    <location>
        <begin position="8"/>
        <end position="130"/>
    </location>
</feature>
<feature type="binding site" evidence="4">
    <location>
        <position position="47"/>
    </location>
    <ligand>
        <name>Zn(2+)</name>
        <dbReference type="ChEBI" id="CHEBI:29105"/>
    </ligand>
</feature>
<evidence type="ECO:0000256" key="1">
    <source>
        <dbReference type="ARBA" id="ARBA00007174"/>
    </source>
</evidence>
<dbReference type="NCBIfam" id="TIGR00357">
    <property type="entry name" value="peptide-methionine (R)-S-oxide reductase MsrB"/>
    <property type="match status" value="1"/>
</dbReference>
<dbReference type="HAMAP" id="MF_01400">
    <property type="entry name" value="MsrB"/>
    <property type="match status" value="1"/>
</dbReference>
<dbReference type="PROSITE" id="PS51790">
    <property type="entry name" value="MSRB"/>
    <property type="match status" value="1"/>
</dbReference>
<feature type="active site" description="Nucleophile" evidence="4">
    <location>
        <position position="119"/>
    </location>
</feature>
<comment type="similarity">
    <text evidence="1 4">Belongs to the MsrB Met sulfoxide reductase family.</text>
</comment>
<evidence type="ECO:0000256" key="2">
    <source>
        <dbReference type="ARBA" id="ARBA00023002"/>
    </source>
</evidence>
<organism evidence="6 7">
    <name type="scientific">Phytopseudomonas seleniipraecipitans</name>
    <dbReference type="NCBI Taxonomy" id="640205"/>
    <lineage>
        <taxon>Bacteria</taxon>
        <taxon>Pseudomonadati</taxon>
        <taxon>Pseudomonadota</taxon>
        <taxon>Gammaproteobacteria</taxon>
        <taxon>Pseudomonadales</taxon>
        <taxon>Pseudomonadaceae</taxon>
        <taxon>Phytopseudomonas</taxon>
    </lineage>
</organism>
<evidence type="ECO:0000256" key="4">
    <source>
        <dbReference type="HAMAP-Rule" id="MF_01400"/>
    </source>
</evidence>
<dbReference type="Gene3D" id="2.170.150.20">
    <property type="entry name" value="Peptide methionine sulfoxide reductase"/>
    <property type="match status" value="1"/>
</dbReference>
<accession>A0ABY5JD12</accession>
<dbReference type="Pfam" id="PF01641">
    <property type="entry name" value="SelR"/>
    <property type="match status" value="1"/>
</dbReference>
<dbReference type="InterPro" id="IPR028427">
    <property type="entry name" value="Met_Sox_Rdtase_MsrB"/>
</dbReference>
<dbReference type="InterPro" id="IPR002579">
    <property type="entry name" value="Met_Sox_Rdtase_MsrB_dom"/>
</dbReference>
<keyword evidence="4" id="KW-0479">Metal-binding</keyword>
<comment type="cofactor">
    <cofactor evidence="4">
        <name>Zn(2+)</name>
        <dbReference type="ChEBI" id="CHEBI:29105"/>
    </cofactor>
    <text evidence="4">Binds 1 zinc ion per subunit. The zinc ion is important for the structural integrity of the protein.</text>
</comment>
<proteinExistence type="inferred from homology"/>
<keyword evidence="2 4" id="KW-0560">Oxidoreductase</keyword>
<evidence type="ECO:0000259" key="5">
    <source>
        <dbReference type="PROSITE" id="PS51790"/>
    </source>
</evidence>
<reference evidence="6" key="1">
    <citation type="submission" date="2021-05" db="EMBL/GenBank/DDBJ databases">
        <title>Complete genome sequence of Pseudomonas seleniipraecipitans strain D1-6.</title>
        <authorList>
            <person name="Lafi F."/>
            <person name="Eida A."/>
            <person name="Alam I."/>
            <person name="Hert H."/>
            <person name="Saad M."/>
        </authorList>
    </citation>
    <scope>NUCLEOTIDE SEQUENCE</scope>
    <source>
        <strain evidence="6">D1-6</strain>
    </source>
</reference>
<gene>
    <name evidence="4 6" type="primary">msrB</name>
    <name evidence="6" type="ORF">D16iCDA_02455</name>
</gene>
<keyword evidence="7" id="KW-1185">Reference proteome</keyword>
<comment type="catalytic activity">
    <reaction evidence="3 4">
        <text>L-methionyl-[protein] + [thioredoxin]-disulfide + H2O = L-methionyl-(R)-S-oxide-[protein] + [thioredoxin]-dithiol</text>
        <dbReference type="Rhea" id="RHEA:24164"/>
        <dbReference type="Rhea" id="RHEA-COMP:10698"/>
        <dbReference type="Rhea" id="RHEA-COMP:10700"/>
        <dbReference type="Rhea" id="RHEA-COMP:12313"/>
        <dbReference type="Rhea" id="RHEA-COMP:12314"/>
        <dbReference type="ChEBI" id="CHEBI:15377"/>
        <dbReference type="ChEBI" id="CHEBI:16044"/>
        <dbReference type="ChEBI" id="CHEBI:29950"/>
        <dbReference type="ChEBI" id="CHEBI:45764"/>
        <dbReference type="ChEBI" id="CHEBI:50058"/>
        <dbReference type="EC" id="1.8.4.12"/>
    </reaction>
</comment>
<feature type="binding site" evidence="4">
    <location>
        <position position="50"/>
    </location>
    <ligand>
        <name>Zn(2+)</name>
        <dbReference type="ChEBI" id="CHEBI:29105"/>
    </ligand>
</feature>
<dbReference type="Proteomes" id="UP000887421">
    <property type="component" value="Chromosome"/>
</dbReference>
<dbReference type="SUPFAM" id="SSF51316">
    <property type="entry name" value="Mss4-like"/>
    <property type="match status" value="1"/>
</dbReference>
<evidence type="ECO:0000313" key="6">
    <source>
        <dbReference type="EMBL" id="UUD64583.1"/>
    </source>
</evidence>
<dbReference type="RefSeq" id="WP_070883645.1">
    <property type="nucleotide sequence ID" value="NZ_CP076114.1"/>
</dbReference>
<dbReference type="InterPro" id="IPR011057">
    <property type="entry name" value="Mss4-like_sf"/>
</dbReference>
<dbReference type="EMBL" id="CP076114">
    <property type="protein sequence ID" value="UUD64583.1"/>
    <property type="molecule type" value="Genomic_DNA"/>
</dbReference>
<dbReference type="GO" id="GO:0033743">
    <property type="term" value="F:peptide-methionine (R)-S-oxide reductase activity"/>
    <property type="evidence" value="ECO:0007669"/>
    <property type="project" value="UniProtKB-EC"/>
</dbReference>
<protein>
    <recommendedName>
        <fullName evidence="4">Peptide methionine sulfoxide reductase MsrB</fullName>
        <ecNumber evidence="4">1.8.4.12</ecNumber>
    </recommendedName>
    <alternativeName>
        <fullName evidence="4">Peptide-methionine (R)-S-oxide reductase</fullName>
    </alternativeName>
</protein>
<feature type="binding site" evidence="4">
    <location>
        <position position="96"/>
    </location>
    <ligand>
        <name>Zn(2+)</name>
        <dbReference type="ChEBI" id="CHEBI:29105"/>
    </ligand>
</feature>
<sequence>MSKLEKPLETWREELSDTQFNVCRLGGTERPFTGEYHDSKEPGIYQCVCCGTPLFDSDAKFDSGCGWPSYFQPLNAEVITELEDFSHGMHRIEVRCSNCDAHLGHVFPDGPRPSGLRYCINSVSLKHVPR</sequence>
<dbReference type="PANTHER" id="PTHR10173:SF52">
    <property type="entry name" value="METHIONINE-R-SULFOXIDE REDUCTASE B1"/>
    <property type="match status" value="1"/>
</dbReference>
<evidence type="ECO:0000256" key="3">
    <source>
        <dbReference type="ARBA" id="ARBA00048488"/>
    </source>
</evidence>
<evidence type="ECO:0000313" key="7">
    <source>
        <dbReference type="Proteomes" id="UP000887421"/>
    </source>
</evidence>
<name>A0ABY5JD12_9GAMM</name>